<evidence type="ECO:0000259" key="11">
    <source>
        <dbReference type="Pfam" id="PF00759"/>
    </source>
</evidence>
<evidence type="ECO:0000256" key="5">
    <source>
        <dbReference type="ARBA" id="ARBA00023277"/>
    </source>
</evidence>
<feature type="signal peptide" evidence="9">
    <location>
        <begin position="1"/>
        <end position="23"/>
    </location>
</feature>
<evidence type="ECO:0000256" key="7">
    <source>
        <dbReference type="ARBA" id="ARBA00023326"/>
    </source>
</evidence>
<feature type="active site" evidence="8">
    <location>
        <position position="501"/>
    </location>
</feature>
<dbReference type="Proteomes" id="UP001479436">
    <property type="component" value="Unassembled WGS sequence"/>
</dbReference>
<dbReference type="InterPro" id="IPR008928">
    <property type="entry name" value="6-hairpin_glycosidase_sf"/>
</dbReference>
<dbReference type="PROSITE" id="PS00698">
    <property type="entry name" value="GH9_3"/>
    <property type="match status" value="1"/>
</dbReference>
<feature type="active site" evidence="8">
    <location>
        <position position="492"/>
    </location>
</feature>
<keyword evidence="6 8" id="KW-0326">Glycosidase</keyword>
<keyword evidence="9" id="KW-0732">Signal</keyword>
<evidence type="ECO:0000256" key="9">
    <source>
        <dbReference type="RuleBase" id="RU361166"/>
    </source>
</evidence>
<comment type="caution">
    <text evidence="12">The sequence shown here is derived from an EMBL/GenBank/DDBJ whole genome shotgun (WGS) entry which is preliminary data.</text>
</comment>
<feature type="region of interest" description="Disordered" evidence="10">
    <location>
        <begin position="24"/>
        <end position="57"/>
    </location>
</feature>
<dbReference type="PANTHER" id="PTHR22298">
    <property type="entry name" value="ENDO-1,4-BETA-GLUCANASE"/>
    <property type="match status" value="1"/>
</dbReference>
<reference evidence="12 13" key="1">
    <citation type="submission" date="2023-04" db="EMBL/GenBank/DDBJ databases">
        <title>Genome of Basidiobolus ranarum AG-B5.</title>
        <authorList>
            <person name="Stajich J.E."/>
            <person name="Carter-House D."/>
            <person name="Gryganskyi A."/>
        </authorList>
    </citation>
    <scope>NUCLEOTIDE SEQUENCE [LARGE SCALE GENOMIC DNA]</scope>
    <source>
        <strain evidence="12 13">AG-B5</strain>
    </source>
</reference>
<dbReference type="Pfam" id="PF00759">
    <property type="entry name" value="Glyco_hydro_9"/>
    <property type="match status" value="1"/>
</dbReference>
<dbReference type="InterPro" id="IPR033126">
    <property type="entry name" value="Glyco_hydro_9_Asp/Glu_AS"/>
</dbReference>
<dbReference type="InterPro" id="IPR001701">
    <property type="entry name" value="Glyco_hydro_9"/>
</dbReference>
<dbReference type="EMBL" id="JASJQH010000831">
    <property type="protein sequence ID" value="KAK9762793.1"/>
    <property type="molecule type" value="Genomic_DNA"/>
</dbReference>
<evidence type="ECO:0000256" key="6">
    <source>
        <dbReference type="ARBA" id="ARBA00023295"/>
    </source>
</evidence>
<keyword evidence="3 8" id="KW-0378">Hydrolase</keyword>
<evidence type="ECO:0000313" key="12">
    <source>
        <dbReference type="EMBL" id="KAK9762793.1"/>
    </source>
</evidence>
<keyword evidence="5 8" id="KW-0119">Carbohydrate metabolism</keyword>
<evidence type="ECO:0000256" key="3">
    <source>
        <dbReference type="ARBA" id="ARBA00022801"/>
    </source>
</evidence>
<name>A0ABR2WMN8_9FUNG</name>
<evidence type="ECO:0000256" key="1">
    <source>
        <dbReference type="ARBA" id="ARBA00000966"/>
    </source>
</evidence>
<organism evidence="12 13">
    <name type="scientific">Basidiobolus ranarum</name>
    <dbReference type="NCBI Taxonomy" id="34480"/>
    <lineage>
        <taxon>Eukaryota</taxon>
        <taxon>Fungi</taxon>
        <taxon>Fungi incertae sedis</taxon>
        <taxon>Zoopagomycota</taxon>
        <taxon>Entomophthoromycotina</taxon>
        <taxon>Basidiobolomycetes</taxon>
        <taxon>Basidiobolales</taxon>
        <taxon>Basidiobolaceae</taxon>
        <taxon>Basidiobolus</taxon>
    </lineage>
</organism>
<comment type="similarity">
    <text evidence="2 8 9">Belongs to the glycosyl hydrolase 9 (cellulase E) family.</text>
</comment>
<comment type="catalytic activity">
    <reaction evidence="1 9">
        <text>Endohydrolysis of (1-&gt;4)-beta-D-glucosidic linkages in cellulose, lichenin and cereal beta-D-glucans.</text>
        <dbReference type="EC" id="3.2.1.4"/>
    </reaction>
</comment>
<feature type="chain" id="PRO_5044952152" description="Endoglucanase" evidence="9">
    <location>
        <begin position="24"/>
        <end position="608"/>
    </location>
</feature>
<evidence type="ECO:0000256" key="10">
    <source>
        <dbReference type="SAM" id="MobiDB-lite"/>
    </source>
</evidence>
<protein>
    <recommendedName>
        <fullName evidence="9">Endoglucanase</fullName>
        <ecNumber evidence="9">3.2.1.4</ecNumber>
    </recommendedName>
</protein>
<sequence>MKLSNLASAVVLLSLCSSELVESRRLTKRDEQQSRNSGIPDSPRITPPGPLATGSYTAPEKPKYDYSEVLHKSQIFYHSQRSGKLPYQRLAWRSDSCVDCKGEYGEDLSGAWYEAANTMKWSQPLGFTIMQLAFNILAFGDAMESVNEKTEAMENLKWGTDYLINAHPTPLAFVAQLGTSAIGSTDIDFGYFGPPEFYDQYVPLGIKRTAFYVTPENPSSEILGIASAAMAASSMVFKESNPDYAKTLLEHAAQLYKFGTTHQGTFMASNNSNWTTVKEWYPSTNWKDELALAATFLYQATDDKTYLDEGIKWYDAANTGGYEWSWDDQENACHVLLYHITKQDVYKQNARKFFDAWLPGPQQTVKQSPRGLSYIEKWGSLSYSANVAFAMIYHAKDLGYDDPYSQKLLNHATQQMNYILGDCGKSWVVGFGNDSPQRPYHKSSYNSYIDYPMRGQSQGAVGNDFLNSMTKNRFILYGALVGGPDTDDSYFDDRNNYVYTEVTQDYNAGFQGALAGLIDWYGSSNFQAFTDCNLDLGWSHPNVTAKQPKYPEDDCYHTCNTNCGNKNDSPSVSTNNDSEKPDTSDANSILFGGILIGLTGLSTLFFTI</sequence>
<evidence type="ECO:0000313" key="13">
    <source>
        <dbReference type="Proteomes" id="UP001479436"/>
    </source>
</evidence>
<dbReference type="EC" id="3.2.1.4" evidence="9"/>
<accession>A0ABR2WMN8</accession>
<dbReference type="InterPro" id="IPR012341">
    <property type="entry name" value="6hp_glycosidase-like_sf"/>
</dbReference>
<keyword evidence="7 8" id="KW-0624">Polysaccharide degradation</keyword>
<dbReference type="SUPFAM" id="SSF48208">
    <property type="entry name" value="Six-hairpin glycosidases"/>
    <property type="match status" value="1"/>
</dbReference>
<gene>
    <name evidence="12" type="ORF">K7432_011135</name>
</gene>
<dbReference type="Gene3D" id="1.50.10.10">
    <property type="match status" value="1"/>
</dbReference>
<feature type="domain" description="Glycoside hydrolase family 9" evidence="11">
    <location>
        <begin position="66"/>
        <end position="514"/>
    </location>
</feature>
<keyword evidence="4 9" id="KW-0136">Cellulose degradation</keyword>
<evidence type="ECO:0000256" key="4">
    <source>
        <dbReference type="ARBA" id="ARBA00023001"/>
    </source>
</evidence>
<evidence type="ECO:0000256" key="2">
    <source>
        <dbReference type="ARBA" id="ARBA00007072"/>
    </source>
</evidence>
<feature type="compositionally biased region" description="Basic and acidic residues" evidence="10">
    <location>
        <begin position="24"/>
        <end position="33"/>
    </location>
</feature>
<proteinExistence type="inferred from homology"/>
<keyword evidence="13" id="KW-1185">Reference proteome</keyword>
<evidence type="ECO:0000256" key="8">
    <source>
        <dbReference type="PROSITE-ProRule" id="PRU10060"/>
    </source>
</evidence>